<proteinExistence type="predicted"/>
<feature type="compositionally biased region" description="Basic and acidic residues" evidence="1">
    <location>
        <begin position="44"/>
        <end position="64"/>
    </location>
</feature>
<dbReference type="EMBL" id="JAWWNJ010000031">
    <property type="protein sequence ID" value="KAK7026602.1"/>
    <property type="molecule type" value="Genomic_DNA"/>
</dbReference>
<feature type="region of interest" description="Disordered" evidence="1">
    <location>
        <begin position="133"/>
        <end position="154"/>
    </location>
</feature>
<dbReference type="Proteomes" id="UP001362999">
    <property type="component" value="Unassembled WGS sequence"/>
</dbReference>
<organism evidence="2 3">
    <name type="scientific">Favolaschia claudopus</name>
    <dbReference type="NCBI Taxonomy" id="2862362"/>
    <lineage>
        <taxon>Eukaryota</taxon>
        <taxon>Fungi</taxon>
        <taxon>Dikarya</taxon>
        <taxon>Basidiomycota</taxon>
        <taxon>Agaricomycotina</taxon>
        <taxon>Agaricomycetes</taxon>
        <taxon>Agaricomycetidae</taxon>
        <taxon>Agaricales</taxon>
        <taxon>Marasmiineae</taxon>
        <taxon>Mycenaceae</taxon>
        <taxon>Favolaschia</taxon>
    </lineage>
</organism>
<name>A0AAW0BK28_9AGAR</name>
<gene>
    <name evidence="2" type="ORF">R3P38DRAFT_2777447</name>
</gene>
<accession>A0AAW0BK28</accession>
<evidence type="ECO:0000256" key="1">
    <source>
        <dbReference type="SAM" id="MobiDB-lite"/>
    </source>
</evidence>
<sequence length="309" mass="34136">MASSPSSFDDTINVRTGMSSEDDIRDFFAPSSQAGSDFEPAQNQRDEIGRTIERRRDRTSKAEEPFQVPAEAVRQGLFPAVENGVDTWDTTYEEGTPYEYHNQQEYWDDHPEEARAKAYEQALQLNPAEFEAQEVEEAEVSDADTERPATMDTNDASMEDATNLLGAATALDDLADVILDAAVAPIDAHDAHTSTCAQCQLEEHVRTFARLEYATLEVQNDVLRCQARVLHERVLTVQSRLRQAASGARRTALATEGLILEDTGSSRALRERLAKAGHLVNTTLKENNKGILEEMAVVLKGMADYGSGL</sequence>
<feature type="compositionally biased region" description="Acidic residues" evidence="1">
    <location>
        <begin position="133"/>
        <end position="143"/>
    </location>
</feature>
<dbReference type="AlphaFoldDB" id="A0AAW0BK28"/>
<reference evidence="2 3" key="1">
    <citation type="journal article" date="2024" name="J Genomics">
        <title>Draft genome sequencing and assembly of Favolaschia claudopus CIRM-BRFM 2984 isolated from oak limbs.</title>
        <authorList>
            <person name="Navarro D."/>
            <person name="Drula E."/>
            <person name="Chaduli D."/>
            <person name="Cazenave R."/>
            <person name="Ahrendt S."/>
            <person name="Wang J."/>
            <person name="Lipzen A."/>
            <person name="Daum C."/>
            <person name="Barry K."/>
            <person name="Grigoriev I.V."/>
            <person name="Favel A."/>
            <person name="Rosso M.N."/>
            <person name="Martin F."/>
        </authorList>
    </citation>
    <scope>NUCLEOTIDE SEQUENCE [LARGE SCALE GENOMIC DNA]</scope>
    <source>
        <strain evidence="2 3">CIRM-BRFM 2984</strain>
    </source>
</reference>
<keyword evidence="3" id="KW-1185">Reference proteome</keyword>
<feature type="region of interest" description="Disordered" evidence="1">
    <location>
        <begin position="1"/>
        <end position="73"/>
    </location>
</feature>
<feature type="compositionally biased region" description="Polar residues" evidence="1">
    <location>
        <begin position="1"/>
        <end position="19"/>
    </location>
</feature>
<protein>
    <submittedName>
        <fullName evidence="2">Uncharacterized protein</fullName>
    </submittedName>
</protein>
<comment type="caution">
    <text evidence="2">The sequence shown here is derived from an EMBL/GenBank/DDBJ whole genome shotgun (WGS) entry which is preliminary data.</text>
</comment>
<evidence type="ECO:0000313" key="3">
    <source>
        <dbReference type="Proteomes" id="UP001362999"/>
    </source>
</evidence>
<evidence type="ECO:0000313" key="2">
    <source>
        <dbReference type="EMBL" id="KAK7026602.1"/>
    </source>
</evidence>